<keyword evidence="3" id="KW-0732">Signal</keyword>
<evidence type="ECO:0000256" key="1">
    <source>
        <dbReference type="ARBA" id="ARBA00010333"/>
    </source>
</evidence>
<evidence type="ECO:0000256" key="5">
    <source>
        <dbReference type="SAM" id="Phobius"/>
    </source>
</evidence>
<feature type="compositionally biased region" description="Basic and acidic residues" evidence="4">
    <location>
        <begin position="1"/>
        <end position="13"/>
    </location>
</feature>
<evidence type="ECO:0000256" key="2">
    <source>
        <dbReference type="ARBA" id="ARBA00022448"/>
    </source>
</evidence>
<evidence type="ECO:0000313" key="7">
    <source>
        <dbReference type="EMBL" id="BAU83288.1"/>
    </source>
</evidence>
<feature type="transmembrane region" description="Helical" evidence="5">
    <location>
        <begin position="93"/>
        <end position="114"/>
    </location>
</feature>
<keyword evidence="8" id="KW-1185">Reference proteome</keyword>
<dbReference type="PANTHER" id="PTHR30085:SF6">
    <property type="entry name" value="ABC TRANSPORTER GLUTAMINE-BINDING PROTEIN GLNH"/>
    <property type="match status" value="1"/>
</dbReference>
<keyword evidence="5" id="KW-0472">Membrane</keyword>
<dbReference type="GO" id="GO:0006865">
    <property type="term" value="P:amino acid transport"/>
    <property type="evidence" value="ECO:0007669"/>
    <property type="project" value="TreeGrafter"/>
</dbReference>
<comment type="similarity">
    <text evidence="1">Belongs to the bacterial solute-binding protein 3 family.</text>
</comment>
<dbReference type="PANTHER" id="PTHR30085">
    <property type="entry name" value="AMINO ACID ABC TRANSPORTER PERMEASE"/>
    <property type="match status" value="1"/>
</dbReference>
<dbReference type="SMART" id="SM00062">
    <property type="entry name" value="PBPb"/>
    <property type="match status" value="1"/>
</dbReference>
<feature type="region of interest" description="Disordered" evidence="4">
    <location>
        <begin position="1"/>
        <end position="85"/>
    </location>
</feature>
<dbReference type="GO" id="GO:0030288">
    <property type="term" value="C:outer membrane-bounded periplasmic space"/>
    <property type="evidence" value="ECO:0007669"/>
    <property type="project" value="TreeGrafter"/>
</dbReference>
<dbReference type="Pfam" id="PF00497">
    <property type="entry name" value="SBP_bac_3"/>
    <property type="match status" value="1"/>
</dbReference>
<dbReference type="KEGG" id="slau:SLA_2360"/>
<dbReference type="AlphaFoldDB" id="A0A161JGZ0"/>
<dbReference type="InterPro" id="IPR001638">
    <property type="entry name" value="Solute-binding_3/MltF_N"/>
</dbReference>
<dbReference type="SUPFAM" id="SSF53850">
    <property type="entry name" value="Periplasmic binding protein-like II"/>
    <property type="match status" value="1"/>
</dbReference>
<dbReference type="GO" id="GO:0005576">
    <property type="term" value="C:extracellular region"/>
    <property type="evidence" value="ECO:0007669"/>
    <property type="project" value="TreeGrafter"/>
</dbReference>
<protein>
    <submittedName>
        <fullName evidence="7">Amino acid ABC transporter solute-binding protein</fullName>
    </submittedName>
</protein>
<name>A0A161JGZ0_STRLU</name>
<evidence type="ECO:0000256" key="4">
    <source>
        <dbReference type="SAM" id="MobiDB-lite"/>
    </source>
</evidence>
<keyword evidence="2" id="KW-0813">Transport</keyword>
<keyword evidence="5" id="KW-1133">Transmembrane helix</keyword>
<dbReference type="InterPro" id="IPR051455">
    <property type="entry name" value="Bact_solute-bind_prot3"/>
</dbReference>
<accession>A0A161JGZ0</accession>
<feature type="domain" description="Solute-binding protein family 3/N-terminal" evidence="6">
    <location>
        <begin position="170"/>
        <end position="418"/>
    </location>
</feature>
<keyword evidence="5" id="KW-0812">Transmembrane</keyword>
<dbReference type="CDD" id="cd13690">
    <property type="entry name" value="PBP2_GluB"/>
    <property type="match status" value="1"/>
</dbReference>
<evidence type="ECO:0000259" key="6">
    <source>
        <dbReference type="SMART" id="SM00062"/>
    </source>
</evidence>
<evidence type="ECO:0000256" key="3">
    <source>
        <dbReference type="ARBA" id="ARBA00022729"/>
    </source>
</evidence>
<proteinExistence type="inferred from homology"/>
<sequence length="431" mass="44920">MPDDVEQKVETGRVPDGTPQGGADARPPRPRRVAGRGAESGADGGVPAYTGAGEAEPAGEPDPEPVTVTMTAPVRADGRGGGGRRLARRLRGWGGVASMGVACALTASLALVALPHAGSGAPHGPGQGAVAGAGTPPRAADADSCRDPEASLSPSSVDGPSVTLIKARGKLVVGVDQSSYNWGFRTPPTVARQPDGAIREIPGELRGFDIDLARAIAKDILGDEDKIVFRTIPTNQRIAALESGKVDLVVRTMTINCKRAEQVAFSTAYFQAGQQVLAPKSSLITGYDHSLAGKRVCTAEGSTAYEVLDEQSFGAVYQDKGDGTKGDPDLLTVPNQLDCLARLQLGEVDAVVTDNALAAGQAAQDPAVELKGKPFTTEYYGVAAKLGNDDLVRRVNQVLVQFRQGPWQKAYETWLKADLPGISGPPAPKYK</sequence>
<feature type="region of interest" description="Disordered" evidence="4">
    <location>
        <begin position="121"/>
        <end position="158"/>
    </location>
</feature>
<dbReference type="Gene3D" id="3.40.190.10">
    <property type="entry name" value="Periplasmic binding protein-like II"/>
    <property type="match status" value="2"/>
</dbReference>
<feature type="compositionally biased region" description="Gly residues" evidence="4">
    <location>
        <begin position="121"/>
        <end position="131"/>
    </location>
</feature>
<feature type="compositionally biased region" description="Basic and acidic residues" evidence="4">
    <location>
        <begin position="140"/>
        <end position="149"/>
    </location>
</feature>
<organism evidence="7 8">
    <name type="scientific">Streptomyces laurentii</name>
    <dbReference type="NCBI Taxonomy" id="39478"/>
    <lineage>
        <taxon>Bacteria</taxon>
        <taxon>Bacillati</taxon>
        <taxon>Actinomycetota</taxon>
        <taxon>Actinomycetes</taxon>
        <taxon>Kitasatosporales</taxon>
        <taxon>Streptomycetaceae</taxon>
        <taxon>Streptomyces</taxon>
    </lineage>
</organism>
<dbReference type="EMBL" id="AP017424">
    <property type="protein sequence ID" value="BAU83288.1"/>
    <property type="molecule type" value="Genomic_DNA"/>
</dbReference>
<dbReference type="PROSITE" id="PS01039">
    <property type="entry name" value="SBP_BACTERIAL_3"/>
    <property type="match status" value="1"/>
</dbReference>
<evidence type="ECO:0000313" key="8">
    <source>
        <dbReference type="Proteomes" id="UP000217676"/>
    </source>
</evidence>
<gene>
    <name evidence="7" type="ORF">SLA_2360</name>
</gene>
<reference evidence="7 8" key="1">
    <citation type="journal article" date="2016" name="Genome Announc.">
        <title>Complete Genome Sequence of Thiostrepton-Producing Streptomyces laurentii ATCC 31255.</title>
        <authorList>
            <person name="Doi K."/>
            <person name="Fujino Y."/>
            <person name="Nagayoshi Y."/>
            <person name="Ohshima T."/>
            <person name="Ogata S."/>
        </authorList>
    </citation>
    <scope>NUCLEOTIDE SEQUENCE [LARGE SCALE GENOMIC DNA]</scope>
    <source>
        <strain evidence="7 8">ATCC 31255</strain>
    </source>
</reference>
<dbReference type="InterPro" id="IPR018313">
    <property type="entry name" value="SBP_3_CS"/>
</dbReference>
<dbReference type="Proteomes" id="UP000217676">
    <property type="component" value="Chromosome"/>
</dbReference>